<accession>A0A841CZ09</accession>
<evidence type="ECO:0000313" key="2">
    <source>
        <dbReference type="EMBL" id="MBB5963231.1"/>
    </source>
</evidence>
<dbReference type="EMBL" id="JACHJJ010000006">
    <property type="protein sequence ID" value="MBB5963231.1"/>
    <property type="molecule type" value="Genomic_DNA"/>
</dbReference>
<comment type="caution">
    <text evidence="2">The sequence shown here is derived from an EMBL/GenBank/DDBJ whole genome shotgun (WGS) entry which is preliminary data.</text>
</comment>
<keyword evidence="1" id="KW-1133">Transmembrane helix</keyword>
<feature type="transmembrane region" description="Helical" evidence="1">
    <location>
        <begin position="120"/>
        <end position="140"/>
    </location>
</feature>
<name>A0A841CZ09_PLAVE</name>
<dbReference type="Proteomes" id="UP000562352">
    <property type="component" value="Unassembled WGS sequence"/>
</dbReference>
<gene>
    <name evidence="2" type="ORF">FHS22_002505</name>
</gene>
<reference evidence="2 3" key="1">
    <citation type="submission" date="2020-08" db="EMBL/GenBank/DDBJ databases">
        <title>Genomic Encyclopedia of Type Strains, Phase III (KMG-III): the genomes of soil and plant-associated and newly described type strains.</title>
        <authorList>
            <person name="Whitman W."/>
        </authorList>
    </citation>
    <scope>NUCLEOTIDE SEQUENCE [LARGE SCALE GENOMIC DNA]</scope>
    <source>
        <strain evidence="2 3">CECT 3303</strain>
    </source>
</reference>
<evidence type="ECO:0000256" key="1">
    <source>
        <dbReference type="SAM" id="Phobius"/>
    </source>
</evidence>
<keyword evidence="1" id="KW-0472">Membrane</keyword>
<proteinExistence type="predicted"/>
<sequence>MSALRLMRAAVFAVVCVTASLGMHVLAGGSAVDPVVLAAAVPPVLAGACVLARRQRGLGALMGAAFAAQYGLHHAFSAAAAQPPVPGHGHGGLAADVAMLLAHTVTALLSAYWLERGETALATLLRLLVASVLTLLVRWAPAAGRVTPPPAERDGPSFLSRLLAAAVSRRGPPVGFSAA</sequence>
<feature type="transmembrane region" description="Helical" evidence="1">
    <location>
        <begin position="62"/>
        <end position="81"/>
    </location>
</feature>
<protein>
    <submittedName>
        <fullName evidence="2">Uncharacterized protein</fullName>
    </submittedName>
</protein>
<dbReference type="AlphaFoldDB" id="A0A841CZ09"/>
<dbReference type="RefSeq" id="WP_184941198.1">
    <property type="nucleotide sequence ID" value="NZ_BAAAWZ010000001.1"/>
</dbReference>
<keyword evidence="1" id="KW-0812">Transmembrane</keyword>
<organism evidence="2 3">
    <name type="scientific">Planomonospora venezuelensis</name>
    <dbReference type="NCBI Taxonomy" id="1999"/>
    <lineage>
        <taxon>Bacteria</taxon>
        <taxon>Bacillati</taxon>
        <taxon>Actinomycetota</taxon>
        <taxon>Actinomycetes</taxon>
        <taxon>Streptosporangiales</taxon>
        <taxon>Streptosporangiaceae</taxon>
        <taxon>Planomonospora</taxon>
    </lineage>
</organism>
<evidence type="ECO:0000313" key="3">
    <source>
        <dbReference type="Proteomes" id="UP000562352"/>
    </source>
</evidence>
<keyword evidence="3" id="KW-1185">Reference proteome</keyword>
<feature type="transmembrane region" description="Helical" evidence="1">
    <location>
        <begin position="93"/>
        <end position="114"/>
    </location>
</feature>